<evidence type="ECO:0000313" key="4">
    <source>
        <dbReference type="Proteomes" id="UP000614982"/>
    </source>
</evidence>
<dbReference type="EMBL" id="RBRY01000138">
    <property type="protein sequence ID" value="RMR52881.1"/>
    <property type="molecule type" value="Genomic_DNA"/>
</dbReference>
<dbReference type="RefSeq" id="WP_025262482.1">
    <property type="nucleotide sequence ID" value="NZ_BLWA01000012.1"/>
</dbReference>
<dbReference type="Proteomes" id="UP000278332">
    <property type="component" value="Unassembled WGS sequence"/>
</dbReference>
<gene>
    <name evidence="2" type="ORF">ALP84_01616</name>
    <name evidence="1" type="ORF">PSCICP_38530</name>
</gene>
<evidence type="ECO:0000313" key="2">
    <source>
        <dbReference type="EMBL" id="RMR52881.1"/>
    </source>
</evidence>
<dbReference type="EMBL" id="BLWA01000012">
    <property type="protein sequence ID" value="GFM93881.1"/>
    <property type="molecule type" value="Genomic_DNA"/>
</dbReference>
<dbReference type="GeneID" id="45544985"/>
<evidence type="ECO:0000313" key="1">
    <source>
        <dbReference type="EMBL" id="GFM93881.1"/>
    </source>
</evidence>
<dbReference type="AlphaFoldDB" id="A0A3M4VM07"/>
<dbReference type="Proteomes" id="UP000614982">
    <property type="component" value="Unassembled WGS sequence"/>
</dbReference>
<accession>A0A3M4VM07</accession>
<proteinExistence type="predicted"/>
<sequence length="184" mass="21225">MDELIISTAVALLIPLITILAKKALKKTFDGKMTQLIVKDTNGKEQKISYSGKVELEAIQKIVEKEYAFESKVEQILKTYMKKNKGFSYTKNHSVDFLLKFSGHVIGLEVKRNYSLPSKKYFNTVKETHPDLEQLLFLFDSEVPEKYLHAYENDDFVKFISSPREKKLSEKIISILDQKRVNGV</sequence>
<protein>
    <submittedName>
        <fullName evidence="2">Uncharacterized protein</fullName>
    </submittedName>
</protein>
<evidence type="ECO:0000313" key="3">
    <source>
        <dbReference type="Proteomes" id="UP000278332"/>
    </source>
</evidence>
<reference evidence="1 4" key="2">
    <citation type="submission" date="2020-05" db="EMBL/GenBank/DDBJ databases">
        <title>Genetic diversity of Pseudomonas cichorii.</title>
        <authorList>
            <person name="Tani S."/>
            <person name="Yagi H."/>
            <person name="Hashimoto S."/>
            <person name="Iiyama K."/>
            <person name="Furuya N."/>
        </authorList>
    </citation>
    <scope>NUCLEOTIDE SEQUENCE [LARGE SCALE GENOMIC DNA]</scope>
    <source>
        <strain evidence="1 4">LMG 2162</strain>
    </source>
</reference>
<reference evidence="2 3" key="1">
    <citation type="submission" date="2018-08" db="EMBL/GenBank/DDBJ databases">
        <title>Recombination of ecologically and evolutionarily significant loci maintains genetic cohesion in the Pseudomonas syringae species complex.</title>
        <authorList>
            <person name="Dillon M."/>
            <person name="Thakur S."/>
            <person name="Almeida R.N.D."/>
            <person name="Weir B.S."/>
            <person name="Guttman D.S."/>
        </authorList>
    </citation>
    <scope>NUCLEOTIDE SEQUENCE [LARGE SCALE GENOMIC DNA]</scope>
    <source>
        <strain evidence="2 3">ICMP 6917</strain>
    </source>
</reference>
<keyword evidence="4" id="KW-1185">Reference proteome</keyword>
<comment type="caution">
    <text evidence="2">The sequence shown here is derived from an EMBL/GenBank/DDBJ whole genome shotgun (WGS) entry which is preliminary data.</text>
</comment>
<name>A0A3M4VM07_PSECI</name>
<organism evidence="2 3">
    <name type="scientific">Pseudomonas cichorii</name>
    <dbReference type="NCBI Taxonomy" id="36746"/>
    <lineage>
        <taxon>Bacteria</taxon>
        <taxon>Pseudomonadati</taxon>
        <taxon>Pseudomonadota</taxon>
        <taxon>Gammaproteobacteria</taxon>
        <taxon>Pseudomonadales</taxon>
        <taxon>Pseudomonadaceae</taxon>
        <taxon>Pseudomonas</taxon>
    </lineage>
</organism>